<accession>A0A2U1MX93</accession>
<dbReference type="Proteomes" id="UP000245207">
    <property type="component" value="Unassembled WGS sequence"/>
</dbReference>
<sequence>MEHKQIFGGSVVPPLSPKYPWCVAQNLEAEEEDTQVHIFYNLHDPVSHYHCKIPELLGKRIRGCFHGCWVLLSSNQPRDVVWSLWNPVTSKIITLPPLNHNGSSGDYDDIRYYCLSAPPDHPNSVLLLTRTEKPNFVYCRLGIDSSFPNARKRKELRWTESTYAKQVRIITGCDGLVHCLTCCNGKIYAYIKVSDSIHRNLLLVEVNIVVRHRKRKTLNEVSISLLPILEFSCPTIFHYPGVSILLKGSSTELFTIVIGLEDKRKTVVAVSVFKLDTNNITWVEMEDLKDTMLSVELATDSSPLFYSPAIASSEFGGYIHILADKGKIIFSYHVKDKTISLSSMPCLAGSNHVSAWAMLECTGLEADRVHVECKQEKEGNKEDEILVRSVKGNHEVESHPLYFPFHGLKMKEFCAGVECLKLAPLPNFGYECRLESDNADSKQDDEKDVDIIVRSVKYDEDESHLLNLPPHVLEMVMEFSVGVEYLKFRSTCKHCHLAAPLLQWNNGKASKRLQKYSLLSPWLIVFDKHKGIITFTDPLFGDKYFIKTPQELICDFQIMCSRYGWLLILKPDRSLVLFNPFTSDIRELPELPHSDIFSFSAPATSPDCMVVGTTIYMHYYHACIHFVGGEPSWRGIVLGAKKAGEIFKSATFYSRDIYASRADGGLDVLEEIGREDHSWVRNVAQAPTSCGGASFSKSFQVKCEQHLLRVIVGGFGDSVEVFKLNDHTQEWVKITGLGKHMIFICGTSSLCIDAKIPQMENKIYFPMSPIVYYSLETCRFHTFDNTNIENSFGDFFGTKHYLTPHGWIEPSWS</sequence>
<evidence type="ECO:0000259" key="1">
    <source>
        <dbReference type="Pfam" id="PF03478"/>
    </source>
</evidence>
<feature type="domain" description="KIB1-4 beta-propeller" evidence="1">
    <location>
        <begin position="544"/>
        <end position="765"/>
    </location>
</feature>
<proteinExistence type="predicted"/>
<dbReference type="OrthoDB" id="1863935at2759"/>
<gene>
    <name evidence="2" type="ORF">CTI12_AA299950</name>
</gene>
<dbReference type="AlphaFoldDB" id="A0A2U1MX93"/>
<name>A0A2U1MX93_ARTAN</name>
<evidence type="ECO:0000313" key="3">
    <source>
        <dbReference type="Proteomes" id="UP000245207"/>
    </source>
</evidence>
<dbReference type="Pfam" id="PF03478">
    <property type="entry name" value="Beta-prop_KIB1-4"/>
    <property type="match status" value="2"/>
</dbReference>
<dbReference type="InterPro" id="IPR005174">
    <property type="entry name" value="KIB1-4_b-propeller"/>
</dbReference>
<dbReference type="PANTHER" id="PTHR33127:SF5">
    <property type="entry name" value="TRANSMEMBRANE PROTEIN"/>
    <property type="match status" value="1"/>
</dbReference>
<evidence type="ECO:0000313" key="2">
    <source>
        <dbReference type="EMBL" id="PWA65836.1"/>
    </source>
</evidence>
<comment type="caution">
    <text evidence="2">The sequence shown here is derived from an EMBL/GenBank/DDBJ whole genome shotgun (WGS) entry which is preliminary data.</text>
</comment>
<organism evidence="2 3">
    <name type="scientific">Artemisia annua</name>
    <name type="common">Sweet wormwood</name>
    <dbReference type="NCBI Taxonomy" id="35608"/>
    <lineage>
        <taxon>Eukaryota</taxon>
        <taxon>Viridiplantae</taxon>
        <taxon>Streptophyta</taxon>
        <taxon>Embryophyta</taxon>
        <taxon>Tracheophyta</taxon>
        <taxon>Spermatophyta</taxon>
        <taxon>Magnoliopsida</taxon>
        <taxon>eudicotyledons</taxon>
        <taxon>Gunneridae</taxon>
        <taxon>Pentapetalae</taxon>
        <taxon>asterids</taxon>
        <taxon>campanulids</taxon>
        <taxon>Asterales</taxon>
        <taxon>Asteraceae</taxon>
        <taxon>Asteroideae</taxon>
        <taxon>Anthemideae</taxon>
        <taxon>Artemisiinae</taxon>
        <taxon>Artemisia</taxon>
    </lineage>
</organism>
<feature type="domain" description="KIB1-4 beta-propeller" evidence="1">
    <location>
        <begin position="39"/>
        <end position="293"/>
    </location>
</feature>
<dbReference type="EMBL" id="PKPP01004149">
    <property type="protein sequence ID" value="PWA65836.1"/>
    <property type="molecule type" value="Genomic_DNA"/>
</dbReference>
<dbReference type="PANTHER" id="PTHR33127">
    <property type="entry name" value="TRANSMEMBRANE PROTEIN"/>
    <property type="match status" value="1"/>
</dbReference>
<reference evidence="2 3" key="1">
    <citation type="journal article" date="2018" name="Mol. Plant">
        <title>The genome of Artemisia annua provides insight into the evolution of Asteraceae family and artemisinin biosynthesis.</title>
        <authorList>
            <person name="Shen Q."/>
            <person name="Zhang L."/>
            <person name="Liao Z."/>
            <person name="Wang S."/>
            <person name="Yan T."/>
            <person name="Shi P."/>
            <person name="Liu M."/>
            <person name="Fu X."/>
            <person name="Pan Q."/>
            <person name="Wang Y."/>
            <person name="Lv Z."/>
            <person name="Lu X."/>
            <person name="Zhang F."/>
            <person name="Jiang W."/>
            <person name="Ma Y."/>
            <person name="Chen M."/>
            <person name="Hao X."/>
            <person name="Li L."/>
            <person name="Tang Y."/>
            <person name="Lv G."/>
            <person name="Zhou Y."/>
            <person name="Sun X."/>
            <person name="Brodelius P.E."/>
            <person name="Rose J.K.C."/>
            <person name="Tang K."/>
        </authorList>
    </citation>
    <scope>NUCLEOTIDE SEQUENCE [LARGE SCALE GENOMIC DNA]</scope>
    <source>
        <strain evidence="3">cv. Huhao1</strain>
        <tissue evidence="2">Leaf</tissue>
    </source>
</reference>
<keyword evidence="3" id="KW-1185">Reference proteome</keyword>
<protein>
    <recommendedName>
        <fullName evidence="1">KIB1-4 beta-propeller domain-containing protein</fullName>
    </recommendedName>
</protein>